<dbReference type="Gene3D" id="2.160.10.10">
    <property type="entry name" value="Hexapeptide repeat proteins"/>
    <property type="match status" value="1"/>
</dbReference>
<dbReference type="InterPro" id="IPR005835">
    <property type="entry name" value="NTP_transferase_dom"/>
</dbReference>
<dbReference type="RefSeq" id="WP_124390393.1">
    <property type="nucleotide sequence ID" value="NZ_BHYM01000010.1"/>
</dbReference>
<feature type="domain" description="Nucleotidyl transferase" evidence="2">
    <location>
        <begin position="9"/>
        <end position="236"/>
    </location>
</feature>
<dbReference type="InterPro" id="IPR029044">
    <property type="entry name" value="Nucleotide-diphossugar_trans"/>
</dbReference>
<dbReference type="GO" id="GO:0016740">
    <property type="term" value="F:transferase activity"/>
    <property type="evidence" value="ECO:0007669"/>
    <property type="project" value="UniProtKB-KW"/>
</dbReference>
<protein>
    <submittedName>
        <fullName evidence="4">D-glycero-D-manno-heptose 1-phosphate guanosyltransferase</fullName>
    </submittedName>
</protein>
<dbReference type="Pfam" id="PF25087">
    <property type="entry name" value="GMPPB_C"/>
    <property type="match status" value="1"/>
</dbReference>
<evidence type="ECO:0000259" key="2">
    <source>
        <dbReference type="Pfam" id="PF00483"/>
    </source>
</evidence>
<reference evidence="4 5" key="1">
    <citation type="submission" date="2018-11" db="EMBL/GenBank/DDBJ databases">
        <title>Microbial catabolism of amino acid.</title>
        <authorList>
            <person name="Hibi M."/>
            <person name="Ogawa J."/>
        </authorList>
    </citation>
    <scope>NUCLEOTIDE SEQUENCE [LARGE SCALE GENOMIC DNA]</scope>
    <source>
        <strain evidence="4 5">C31-06</strain>
    </source>
</reference>
<name>A0A402C223_RHOWR</name>
<dbReference type="SUPFAM" id="SSF53448">
    <property type="entry name" value="Nucleotide-diphospho-sugar transferases"/>
    <property type="match status" value="1"/>
</dbReference>
<dbReference type="InterPro" id="IPR050486">
    <property type="entry name" value="Mannose-1P_guanyltransferase"/>
</dbReference>
<accession>A0A402C223</accession>
<dbReference type="CDD" id="cd04181">
    <property type="entry name" value="NTP_transferase"/>
    <property type="match status" value="1"/>
</dbReference>
<dbReference type="EMBL" id="BHYM01000010">
    <property type="protein sequence ID" value="GCE37655.1"/>
    <property type="molecule type" value="Genomic_DNA"/>
</dbReference>
<keyword evidence="5" id="KW-1185">Reference proteome</keyword>
<comment type="similarity">
    <text evidence="1">Belongs to the transferase hexapeptide repeat family.</text>
</comment>
<keyword evidence="4" id="KW-0808">Transferase</keyword>
<proteinExistence type="inferred from homology"/>
<evidence type="ECO:0000256" key="1">
    <source>
        <dbReference type="ARBA" id="ARBA00007274"/>
    </source>
</evidence>
<dbReference type="Gene3D" id="3.90.550.10">
    <property type="entry name" value="Spore Coat Polysaccharide Biosynthesis Protein SpsA, Chain A"/>
    <property type="match status" value="1"/>
</dbReference>
<dbReference type="Proteomes" id="UP000287519">
    <property type="component" value="Unassembled WGS sequence"/>
</dbReference>
<feature type="domain" description="Mannose-1-phosphate guanyltransferase C-terminal" evidence="3">
    <location>
        <begin position="251"/>
        <end position="344"/>
    </location>
</feature>
<gene>
    <name evidence="4" type="ORF">Rhow_000231</name>
</gene>
<dbReference type="OrthoDB" id="9801810at2"/>
<sequence length="359" mass="37582">MAIEKTTDAVVLVGGKGTRLRPLTLSAPKPMLPTAGLPFLQHLLARIEAAGIKHVVLGTSFKAEVFEEYFGDGSKLGLEIDYVTETEPLGTGGGIRNVLPKLRGDHAMVFNGDVLGGTDLGAILDTHRTREADVTLHLVRVGDPRAFGCVPTDSDGRVTAFLEKTQDPPTDQINAGCYVFKREIIEQIPEGRPVSVEREVFPSLLAGDARVYGHVDSSYWRDMGTPEDFVRGSADLVRGIAPSPALDGPRGESLVHPGAGVAPGALLIGGTVVGRGAEVGAGARLDGAVLFDGAVVEAGATVERSIIGFGARIGPRALVRDAVIGDGADIGARCELLRGARVWPGVTLPDGGVRFSTDV</sequence>
<dbReference type="PANTHER" id="PTHR22572">
    <property type="entry name" value="SUGAR-1-PHOSPHATE GUANYL TRANSFERASE"/>
    <property type="match status" value="1"/>
</dbReference>
<dbReference type="Pfam" id="PF00483">
    <property type="entry name" value="NTP_transferase"/>
    <property type="match status" value="1"/>
</dbReference>
<evidence type="ECO:0000313" key="4">
    <source>
        <dbReference type="EMBL" id="GCE37655.1"/>
    </source>
</evidence>
<evidence type="ECO:0000313" key="5">
    <source>
        <dbReference type="Proteomes" id="UP000287519"/>
    </source>
</evidence>
<evidence type="ECO:0000259" key="3">
    <source>
        <dbReference type="Pfam" id="PF25087"/>
    </source>
</evidence>
<dbReference type="AlphaFoldDB" id="A0A402C223"/>
<dbReference type="InterPro" id="IPR056729">
    <property type="entry name" value="GMPPB_C"/>
</dbReference>
<organism evidence="4 5">
    <name type="scientific">Rhodococcus wratislaviensis</name>
    <name type="common">Tsukamurella wratislaviensis</name>
    <dbReference type="NCBI Taxonomy" id="44752"/>
    <lineage>
        <taxon>Bacteria</taxon>
        <taxon>Bacillati</taxon>
        <taxon>Actinomycetota</taxon>
        <taxon>Actinomycetes</taxon>
        <taxon>Mycobacteriales</taxon>
        <taxon>Nocardiaceae</taxon>
        <taxon>Rhodococcus</taxon>
    </lineage>
</organism>
<comment type="caution">
    <text evidence="4">The sequence shown here is derived from an EMBL/GenBank/DDBJ whole genome shotgun (WGS) entry which is preliminary data.</text>
</comment>